<protein>
    <recommendedName>
        <fullName evidence="1">Dermonecrotic toxin N-terminal domain-containing protein</fullName>
    </recommendedName>
</protein>
<reference evidence="2" key="2">
    <citation type="journal article" date="2023" name="mSystems">
        <title>Charting the Lipopeptidome of Nonpathogenic Pseudomonas.</title>
        <authorList>
            <person name="Cesa-Luna C."/>
            <person name="Geudens N."/>
            <person name="Girard L."/>
            <person name="De Roo V."/>
            <person name="Maklad H.R."/>
            <person name="Martins J.C."/>
            <person name="Hofte M."/>
            <person name="De Mot R."/>
        </authorList>
    </citation>
    <scope>NUCLEOTIDE SEQUENCE</scope>
    <source>
        <strain evidence="2">B1M3-32</strain>
    </source>
</reference>
<evidence type="ECO:0000313" key="3">
    <source>
        <dbReference type="Proteomes" id="UP001139955"/>
    </source>
</evidence>
<dbReference type="EMBL" id="JAOSKY010000052">
    <property type="protein sequence ID" value="MCU7252017.1"/>
    <property type="molecule type" value="Genomic_DNA"/>
</dbReference>
<gene>
    <name evidence="2" type="ORF">OC940_29770</name>
</gene>
<accession>A0A9X3B6L7</accession>
<organism evidence="2 3">
    <name type="scientific">Pseudomonas koreensis</name>
    <dbReference type="NCBI Taxonomy" id="198620"/>
    <lineage>
        <taxon>Bacteria</taxon>
        <taxon>Pseudomonadati</taxon>
        <taxon>Pseudomonadota</taxon>
        <taxon>Gammaproteobacteria</taxon>
        <taxon>Pseudomonadales</taxon>
        <taxon>Pseudomonadaceae</taxon>
        <taxon>Pseudomonas</taxon>
    </lineage>
</organism>
<feature type="non-terminal residue" evidence="2">
    <location>
        <position position="1"/>
    </location>
</feature>
<dbReference type="RefSeq" id="WP_301623837.1">
    <property type="nucleotide sequence ID" value="NZ_JAOSKY010000052.1"/>
</dbReference>
<dbReference type="Pfam" id="PF20178">
    <property type="entry name" value="ToxA_N"/>
    <property type="match status" value="1"/>
</dbReference>
<reference evidence="2" key="1">
    <citation type="submission" date="2022-09" db="EMBL/GenBank/DDBJ databases">
        <authorList>
            <person name="Cesa-Luna C."/>
            <person name="Girard L."/>
            <person name="Lood C."/>
            <person name="Hofte M."/>
            <person name="De Mot R."/>
        </authorList>
    </citation>
    <scope>NUCLEOTIDE SEQUENCE</scope>
    <source>
        <strain evidence="2">B1M3-32</strain>
    </source>
</reference>
<feature type="domain" description="Dermonecrotic toxin N-terminal" evidence="1">
    <location>
        <begin position="2"/>
        <end position="103"/>
    </location>
</feature>
<dbReference type="Proteomes" id="UP001139955">
    <property type="component" value="Unassembled WGS sequence"/>
</dbReference>
<proteinExistence type="predicted"/>
<evidence type="ECO:0000259" key="1">
    <source>
        <dbReference type="Pfam" id="PF20178"/>
    </source>
</evidence>
<dbReference type="InterPro" id="IPR046673">
    <property type="entry name" value="ToxA_N"/>
</dbReference>
<evidence type="ECO:0000313" key="2">
    <source>
        <dbReference type="EMBL" id="MCU7252017.1"/>
    </source>
</evidence>
<dbReference type="AlphaFoldDB" id="A0A9X3B6L7"/>
<keyword evidence="3" id="KW-1185">Reference proteome</keyword>
<feature type="non-terminal residue" evidence="2">
    <location>
        <position position="129"/>
    </location>
</feature>
<name>A0A9X3B6L7_9PSED</name>
<comment type="caution">
    <text evidence="2">The sequence shown here is derived from an EMBL/GenBank/DDBJ whole genome shotgun (WGS) entry which is preliminary data.</text>
</comment>
<sequence length="129" mass="13781">QHISADEQRIFDAAIDGQSAEASSVILLPATLNSSGKDTPDEGPVTLAGVTFIQQPSSGITLLYLPDSPDGRLLRRYASLEEARLGLFNQCAQDTWAGYLAGRALLGNVRAHEVRIGQASEKRFSALIG</sequence>